<dbReference type="InterPro" id="IPR057097">
    <property type="entry name" value="LysM_RLK3/10"/>
</dbReference>
<feature type="signal peptide" evidence="8">
    <location>
        <begin position="1"/>
        <end position="23"/>
    </location>
</feature>
<evidence type="ECO:0000313" key="10">
    <source>
        <dbReference type="EMBL" id="PNY16213.1"/>
    </source>
</evidence>
<keyword evidence="3" id="KW-0812">Transmembrane</keyword>
<evidence type="ECO:0000256" key="7">
    <source>
        <dbReference type="ARBA" id="ARBA00023157"/>
    </source>
</evidence>
<evidence type="ECO:0000256" key="5">
    <source>
        <dbReference type="ARBA" id="ARBA00022989"/>
    </source>
</evidence>
<dbReference type="PANTHER" id="PTHR46204:SF12">
    <property type="entry name" value="LYSM RECEPTOR KINASE K1B"/>
    <property type="match status" value="1"/>
</dbReference>
<dbReference type="ExpressionAtlas" id="A0A2K3PLQ1">
    <property type="expression patterns" value="baseline"/>
</dbReference>
<evidence type="ECO:0000256" key="8">
    <source>
        <dbReference type="SAM" id="SignalP"/>
    </source>
</evidence>
<dbReference type="Pfam" id="PF23577">
    <property type="entry name" value="LysM_RLK"/>
    <property type="match status" value="1"/>
</dbReference>
<evidence type="ECO:0000256" key="3">
    <source>
        <dbReference type="ARBA" id="ARBA00022692"/>
    </source>
</evidence>
<organism evidence="10 11">
    <name type="scientific">Trifolium pratense</name>
    <name type="common">Red clover</name>
    <dbReference type="NCBI Taxonomy" id="57577"/>
    <lineage>
        <taxon>Eukaryota</taxon>
        <taxon>Viridiplantae</taxon>
        <taxon>Streptophyta</taxon>
        <taxon>Embryophyta</taxon>
        <taxon>Tracheophyta</taxon>
        <taxon>Spermatophyta</taxon>
        <taxon>Magnoliopsida</taxon>
        <taxon>eudicotyledons</taxon>
        <taxon>Gunneridae</taxon>
        <taxon>Pentapetalae</taxon>
        <taxon>rosids</taxon>
        <taxon>fabids</taxon>
        <taxon>Fabales</taxon>
        <taxon>Fabaceae</taxon>
        <taxon>Papilionoideae</taxon>
        <taxon>50 kb inversion clade</taxon>
        <taxon>NPAAA clade</taxon>
        <taxon>Hologalegina</taxon>
        <taxon>IRL clade</taxon>
        <taxon>Trifolieae</taxon>
        <taxon>Trifolium</taxon>
    </lineage>
</organism>
<keyword evidence="10" id="KW-0675">Receptor</keyword>
<feature type="domain" description="LysM" evidence="9">
    <location>
        <begin position="158"/>
        <end position="207"/>
    </location>
</feature>
<dbReference type="Proteomes" id="UP000236291">
    <property type="component" value="Unassembled WGS sequence"/>
</dbReference>
<accession>A0A2K3PLQ1</accession>
<keyword evidence="2" id="KW-1003">Cell membrane</keyword>
<dbReference type="PROSITE" id="PS51782">
    <property type="entry name" value="LYSM"/>
    <property type="match status" value="1"/>
</dbReference>
<feature type="chain" id="PRO_5014320410" evidence="8">
    <location>
        <begin position="24"/>
        <end position="212"/>
    </location>
</feature>
<protein>
    <submittedName>
        <fullName evidence="10">Receptor-like protein kinase</fullName>
    </submittedName>
</protein>
<comment type="caution">
    <text evidence="10">The sequence shown here is derived from an EMBL/GenBank/DDBJ whole genome shotgun (WGS) entry which is preliminary data.</text>
</comment>
<dbReference type="GO" id="GO:0019199">
    <property type="term" value="F:transmembrane receptor protein kinase activity"/>
    <property type="evidence" value="ECO:0007669"/>
    <property type="project" value="InterPro"/>
</dbReference>
<keyword evidence="5" id="KW-1133">Transmembrane helix</keyword>
<dbReference type="Gene3D" id="3.10.350.10">
    <property type="entry name" value="LysM domain"/>
    <property type="match status" value="1"/>
</dbReference>
<dbReference type="GO" id="GO:0045087">
    <property type="term" value="P:innate immune response"/>
    <property type="evidence" value="ECO:0007669"/>
    <property type="project" value="InterPro"/>
</dbReference>
<evidence type="ECO:0000256" key="6">
    <source>
        <dbReference type="ARBA" id="ARBA00023136"/>
    </source>
</evidence>
<keyword evidence="10" id="KW-0808">Transferase</keyword>
<dbReference type="PANTHER" id="PTHR46204">
    <property type="entry name" value="CHITIN ELICITOR RECEPTOR KINASE 1-RELATED"/>
    <property type="match status" value="1"/>
</dbReference>
<reference evidence="10 11" key="1">
    <citation type="journal article" date="2014" name="Am. J. Bot.">
        <title>Genome assembly and annotation for red clover (Trifolium pratense; Fabaceae).</title>
        <authorList>
            <person name="Istvanek J."/>
            <person name="Jaros M."/>
            <person name="Krenek A."/>
            <person name="Repkova J."/>
        </authorList>
    </citation>
    <scope>NUCLEOTIDE SEQUENCE [LARGE SCALE GENOMIC DNA]</scope>
    <source>
        <strain evidence="11">cv. Tatra</strain>
        <tissue evidence="10">Young leaves</tissue>
    </source>
</reference>
<dbReference type="InterPro" id="IPR018392">
    <property type="entry name" value="LysM"/>
</dbReference>
<dbReference type="STRING" id="57577.A0A2K3PLQ1"/>
<evidence type="ECO:0000256" key="1">
    <source>
        <dbReference type="ARBA" id="ARBA00004162"/>
    </source>
</evidence>
<keyword evidence="6" id="KW-0472">Membrane</keyword>
<dbReference type="InterPro" id="IPR036779">
    <property type="entry name" value="LysM_dom_sf"/>
</dbReference>
<dbReference type="GO" id="GO:0005886">
    <property type="term" value="C:plasma membrane"/>
    <property type="evidence" value="ECO:0007669"/>
    <property type="project" value="UniProtKB-SubCell"/>
</dbReference>
<evidence type="ECO:0000259" key="9">
    <source>
        <dbReference type="PROSITE" id="PS51782"/>
    </source>
</evidence>
<keyword evidence="4 8" id="KW-0732">Signal</keyword>
<dbReference type="AlphaFoldDB" id="A0A2K3PLQ1"/>
<proteinExistence type="predicted"/>
<dbReference type="InterPro" id="IPR044812">
    <property type="entry name" value="CERK1/LYK3-like"/>
</dbReference>
<sequence>MELRFIFSLSFLLLSSTSFITESKCNKGCNLALASYTLTNNDVNLTYISNIMKSNVLRKPQDIIITNNKSKSKRVNVPFPCDCINGEFLAHTFVYQFQPGETYTSVAEDDFSNLTTDVWLQNFNIYRPTNIPDFGMINVSVNCSCGNRKVSKDYGLFITYPLRSEDTLESIAKDTKIEADLLQRYNPGVNFSQGSGLVFIPGKVLIVGYLDS</sequence>
<gene>
    <name evidence="10" type="ORF">L195_g012928</name>
</gene>
<name>A0A2K3PLQ1_TRIPR</name>
<evidence type="ECO:0000313" key="11">
    <source>
        <dbReference type="Proteomes" id="UP000236291"/>
    </source>
</evidence>
<comment type="subcellular location">
    <subcellularLocation>
        <location evidence="1">Cell membrane</location>
        <topology evidence="1">Single-pass membrane protein</topology>
    </subcellularLocation>
</comment>
<keyword evidence="10" id="KW-0418">Kinase</keyword>
<dbReference type="EMBL" id="ASHM01008338">
    <property type="protein sequence ID" value="PNY16213.1"/>
    <property type="molecule type" value="Genomic_DNA"/>
</dbReference>
<evidence type="ECO:0000256" key="4">
    <source>
        <dbReference type="ARBA" id="ARBA00022729"/>
    </source>
</evidence>
<evidence type="ECO:0000256" key="2">
    <source>
        <dbReference type="ARBA" id="ARBA00022475"/>
    </source>
</evidence>
<reference evidence="10 11" key="2">
    <citation type="journal article" date="2017" name="Front. Plant Sci.">
        <title>Gene Classification and Mining of Molecular Markers Useful in Red Clover (Trifolium pratense) Breeding.</title>
        <authorList>
            <person name="Istvanek J."/>
            <person name="Dluhosova J."/>
            <person name="Dluhos P."/>
            <person name="Patkova L."/>
            <person name="Nedelnik J."/>
            <person name="Repkova J."/>
        </authorList>
    </citation>
    <scope>NUCLEOTIDE SEQUENCE [LARGE SCALE GENOMIC DNA]</scope>
    <source>
        <strain evidence="11">cv. Tatra</strain>
        <tissue evidence="10">Young leaves</tissue>
    </source>
</reference>
<keyword evidence="7" id="KW-1015">Disulfide bond</keyword>